<accession>A0A5B7DW42</accession>
<sequence>MKALYRILEVIEKLDRDDFIKLDVRSTREQGRKLKIKTDQEAGQHKPSVALFLYLTTRLAGVKGTD</sequence>
<proteinExistence type="predicted"/>
<gene>
    <name evidence="1" type="ORF">E2C01_018184</name>
</gene>
<protein>
    <submittedName>
        <fullName evidence="1">Uncharacterized protein</fullName>
    </submittedName>
</protein>
<dbReference type="Proteomes" id="UP000324222">
    <property type="component" value="Unassembled WGS sequence"/>
</dbReference>
<dbReference type="AlphaFoldDB" id="A0A5B7DW42"/>
<comment type="caution">
    <text evidence="1">The sequence shown here is derived from an EMBL/GenBank/DDBJ whole genome shotgun (WGS) entry which is preliminary data.</text>
</comment>
<evidence type="ECO:0000313" key="2">
    <source>
        <dbReference type="Proteomes" id="UP000324222"/>
    </source>
</evidence>
<keyword evidence="2" id="KW-1185">Reference proteome</keyword>
<name>A0A5B7DW42_PORTR</name>
<dbReference type="EMBL" id="VSRR010001414">
    <property type="protein sequence ID" value="MPC25084.1"/>
    <property type="molecule type" value="Genomic_DNA"/>
</dbReference>
<evidence type="ECO:0000313" key="1">
    <source>
        <dbReference type="EMBL" id="MPC25084.1"/>
    </source>
</evidence>
<reference evidence="1 2" key="1">
    <citation type="submission" date="2019-05" db="EMBL/GenBank/DDBJ databases">
        <title>Another draft genome of Portunus trituberculatus and its Hox gene families provides insights of decapod evolution.</title>
        <authorList>
            <person name="Jeong J.-H."/>
            <person name="Song I."/>
            <person name="Kim S."/>
            <person name="Choi T."/>
            <person name="Kim D."/>
            <person name="Ryu S."/>
            <person name="Kim W."/>
        </authorList>
    </citation>
    <scope>NUCLEOTIDE SEQUENCE [LARGE SCALE GENOMIC DNA]</scope>
    <source>
        <tissue evidence="1">Muscle</tissue>
    </source>
</reference>
<organism evidence="1 2">
    <name type="scientific">Portunus trituberculatus</name>
    <name type="common">Swimming crab</name>
    <name type="synonym">Neptunus trituberculatus</name>
    <dbReference type="NCBI Taxonomy" id="210409"/>
    <lineage>
        <taxon>Eukaryota</taxon>
        <taxon>Metazoa</taxon>
        <taxon>Ecdysozoa</taxon>
        <taxon>Arthropoda</taxon>
        <taxon>Crustacea</taxon>
        <taxon>Multicrustacea</taxon>
        <taxon>Malacostraca</taxon>
        <taxon>Eumalacostraca</taxon>
        <taxon>Eucarida</taxon>
        <taxon>Decapoda</taxon>
        <taxon>Pleocyemata</taxon>
        <taxon>Brachyura</taxon>
        <taxon>Eubrachyura</taxon>
        <taxon>Portunoidea</taxon>
        <taxon>Portunidae</taxon>
        <taxon>Portuninae</taxon>
        <taxon>Portunus</taxon>
    </lineage>
</organism>